<dbReference type="PANTHER" id="PTHR31084:SF0">
    <property type="entry name" value="ALPHA-L-FUCOSIDASE 2"/>
    <property type="match status" value="1"/>
</dbReference>
<dbReference type="PIRSF" id="PIRSF007663">
    <property type="entry name" value="UCP007663"/>
    <property type="match status" value="1"/>
</dbReference>
<evidence type="ECO:0000259" key="2">
    <source>
        <dbReference type="Pfam" id="PF14498"/>
    </source>
</evidence>
<dbReference type="Proteomes" id="UP000295447">
    <property type="component" value="Unassembled WGS sequence"/>
</dbReference>
<dbReference type="GO" id="GO:0004560">
    <property type="term" value="F:alpha-L-fucosidase activity"/>
    <property type="evidence" value="ECO:0007669"/>
    <property type="project" value="InterPro"/>
</dbReference>
<dbReference type="InterPro" id="IPR027414">
    <property type="entry name" value="GH95_N_dom"/>
</dbReference>
<dbReference type="EMBL" id="SODF01000001">
    <property type="protein sequence ID" value="TDW21904.1"/>
    <property type="molecule type" value="Genomic_DNA"/>
</dbReference>
<dbReference type="InterPro" id="IPR013780">
    <property type="entry name" value="Glyco_hydro_b"/>
</dbReference>
<dbReference type="Pfam" id="PF14498">
    <property type="entry name" value="Glyco_hyd_65N_2"/>
    <property type="match status" value="1"/>
</dbReference>
<dbReference type="Gene3D" id="1.50.10.10">
    <property type="match status" value="1"/>
</dbReference>
<feature type="domain" description="Glycosyl hydrolase family 95 catalytic" evidence="4">
    <location>
        <begin position="286"/>
        <end position="717"/>
    </location>
</feature>
<evidence type="ECO:0000256" key="1">
    <source>
        <dbReference type="SAM" id="MobiDB-lite"/>
    </source>
</evidence>
<dbReference type="InterPro" id="IPR008928">
    <property type="entry name" value="6-hairpin_glycosidase_sf"/>
</dbReference>
<dbReference type="Pfam" id="PF21307">
    <property type="entry name" value="Glyco_hydro_95_C"/>
    <property type="match status" value="1"/>
</dbReference>
<dbReference type="PANTHER" id="PTHR31084">
    <property type="entry name" value="ALPHA-L-FUCOSIDASE 2"/>
    <property type="match status" value="1"/>
</dbReference>
<evidence type="ECO:0000259" key="3">
    <source>
        <dbReference type="Pfam" id="PF21307"/>
    </source>
</evidence>
<protein>
    <submittedName>
        <fullName evidence="5">Alpha-L-fucosidase 2</fullName>
    </submittedName>
</protein>
<accession>A0A4V3G879</accession>
<feature type="domain" description="Glycosyl hydrolase family 95 N-terminal" evidence="2">
    <location>
        <begin position="20"/>
        <end position="267"/>
    </location>
</feature>
<dbReference type="InterPro" id="IPR012341">
    <property type="entry name" value="6hp_glycosidase-like_sf"/>
</dbReference>
<comment type="caution">
    <text evidence="5">The sequence shown here is derived from an EMBL/GenBank/DDBJ whole genome shotgun (WGS) entry which is preliminary data.</text>
</comment>
<dbReference type="InterPro" id="IPR016518">
    <property type="entry name" value="Alpha-L-fucosidase"/>
</dbReference>
<dbReference type="GO" id="GO:0005975">
    <property type="term" value="P:carbohydrate metabolic process"/>
    <property type="evidence" value="ECO:0007669"/>
    <property type="project" value="InterPro"/>
</dbReference>
<keyword evidence="6" id="KW-1185">Reference proteome</keyword>
<dbReference type="InterPro" id="IPR049053">
    <property type="entry name" value="AFCA-like_C"/>
</dbReference>
<dbReference type="RefSeq" id="WP_134115303.1">
    <property type="nucleotide sequence ID" value="NZ_SODF01000001.1"/>
</dbReference>
<dbReference type="Gene3D" id="2.60.40.1180">
    <property type="entry name" value="Golgi alpha-mannosidase II"/>
    <property type="match status" value="1"/>
</dbReference>
<gene>
    <name evidence="5" type="ORF">EV650_0735</name>
</gene>
<name>A0A4V3G879_9ACTN</name>
<sequence length="796" mass="84955">MLIASPATEPRRPVTPAGVLWYDRPGARWFEALPIGNGRLGGMVYGGVPAERIDLSESTAWSGGPSTADLSPTARAELPAVRKLLFAGEYAKAQQLAGEHLLGTRASFGTNLPLPQVSLKFGGSPTTNYRRSLDLDTALVSVTYDLDEARFTREIFASHPHEVIALRLSADRAGADRAGADQPGAISFTLGISGAVFPGRTSVTEAGLAFSGRAVESVHSDGTVGAAVEIRVQVVAEGGSVRATGETYEVVGADSVVLFIAVGTDWAGEDPVQRVEALTAAAVEAGYDAIRSAHVEDHSALMRRVSIDLGAGSADSAVSGTEPAAEAGGGLPTDRRRERVAGGGRDDGLLALYFQYGRYLTVAGSRADSPLPLALQGLWNDGLASSASWSNDFHLDVNTEQNYWAAEPTNLAECHAPLFRFLQLLADTGQTTATQMYDAPGWVAHTVTNAWGYTAPGSDLGWGLNVTGGAWLATHLWEHYEYGRDDNFLRDIAYPVLRGAAEFLLSYLTEDPTTGHLVAGPSESPENWYVAPDGNRCSVAMGNTVDRVFAEAILRDCAAAATVLDTDPELRKQITAARARLTPYQIGKHGQLQEWLHDFDEADPAHRHTSHLCALYPERQISPQATPELARAAEVTIERRQSAAGWEQTEWVEANFALFFARLQQGDKALAHLTSLVADASEANLLSYSVGGIAGAAQNIYSFDGNAGGTAAIAELLVQSDGTELELLPALPATWTTGSVRGLRARGGLTIDLTWTNGRLDEATIHPDRPTTQRIRYDAETTELTLDGVTTIRPTA</sequence>
<dbReference type="Pfam" id="PF22124">
    <property type="entry name" value="Glyco_hydro_95_cat"/>
    <property type="match status" value="1"/>
</dbReference>
<reference evidence="5 6" key="1">
    <citation type="submission" date="2019-03" db="EMBL/GenBank/DDBJ databases">
        <title>Genomic Encyclopedia of Type Strains, Phase III (KMG-III): the genomes of soil and plant-associated and newly described type strains.</title>
        <authorList>
            <person name="Whitman W."/>
        </authorList>
    </citation>
    <scope>NUCLEOTIDE SEQUENCE [LARGE SCALE GENOMIC DNA]</scope>
    <source>
        <strain evidence="5 6">VKM Ac-2570</strain>
    </source>
</reference>
<evidence type="ECO:0000313" key="6">
    <source>
        <dbReference type="Proteomes" id="UP000295447"/>
    </source>
</evidence>
<evidence type="ECO:0000313" key="5">
    <source>
        <dbReference type="EMBL" id="TDW21904.1"/>
    </source>
</evidence>
<proteinExistence type="predicted"/>
<feature type="domain" description="Alpha fucosidase A-like C-terminal" evidence="3">
    <location>
        <begin position="719"/>
        <end position="781"/>
    </location>
</feature>
<dbReference type="SUPFAM" id="SSF48208">
    <property type="entry name" value="Six-hairpin glycosidases"/>
    <property type="match status" value="1"/>
</dbReference>
<dbReference type="OrthoDB" id="9802600at2"/>
<feature type="compositionally biased region" description="Basic and acidic residues" evidence="1">
    <location>
        <begin position="333"/>
        <end position="342"/>
    </location>
</feature>
<dbReference type="InterPro" id="IPR054363">
    <property type="entry name" value="GH95_cat"/>
</dbReference>
<organism evidence="5 6">
    <name type="scientific">Kribbella kalugense</name>
    <dbReference type="NCBI Taxonomy" id="2512221"/>
    <lineage>
        <taxon>Bacteria</taxon>
        <taxon>Bacillati</taxon>
        <taxon>Actinomycetota</taxon>
        <taxon>Actinomycetes</taxon>
        <taxon>Propionibacteriales</taxon>
        <taxon>Kribbellaceae</taxon>
        <taxon>Kribbella</taxon>
    </lineage>
</organism>
<evidence type="ECO:0000259" key="4">
    <source>
        <dbReference type="Pfam" id="PF22124"/>
    </source>
</evidence>
<feature type="region of interest" description="Disordered" evidence="1">
    <location>
        <begin position="314"/>
        <end position="342"/>
    </location>
</feature>
<dbReference type="Gene3D" id="2.70.98.50">
    <property type="entry name" value="putative glycoside hydrolase family protein from bacillus halodurans"/>
    <property type="match status" value="1"/>
</dbReference>
<dbReference type="AlphaFoldDB" id="A0A4V3G879"/>